<sequence>MYKVSDVKLVKIVRYFPFLIVSMFVLALVVLLTHHNQQKTRILVDGLRADFIASQKASVQQRVDAIIDKMNYEHAQTVHILESDIRTRVLEAHQIAQHIYDSNRELPKSEITQRIYQALKPIRFNQQRGYFFVFTMRGVNVLHPLLPQIEGQSKIGLKDVHGTPILKEHIDLIAESDIGEAFYRWWFRKPGFGDLEFEKIGFGKRFEPYDWFIGTGEYVVDVENDIRNGLLLWLSGYTFENKGSVVVLDEEKTVISHIDNSKVGQKWQFADKLAGQNFIEGGQFIDMTQANDANPALFYVYHYPRWNWTLVASVPVTRIDSYLVDKEQTLVEEGKQALNKILIVCLVFALISSAISLWLGSYINRRFYAFKNNIQDNINQLEKSKEQLQYYAHFDSLTGLANRFKLSEDIEAAINRCREQNSMLAVMFVDLDDFKKVNDQHGHRVGDELIQLISRKLETLTTEQDTVARFGGDEFILCFANMNSLEEITDKSQQILALVNDTVLLNGVRLKVSGSVGISTYPADGDNEQQLISKADIVLYQVKGRQKGTALFYNEDINQHVQRQFLVEDELANALQRDEISVVYQPQVDGVTGELKAVEALCRWSNDNLGFVPPDEFIPVAESKGLIDAIGDYVFLKACTDVQRFCQLTQLKIGVSVNFSPIQLLEPEIVDRLLGMVEQSGIDTEQVTIEITENILIHDLVSTRPILEQLRTAGFGISLDDFGTGYCSLRYLNQLPISEIKIDRAFINEVGVNLQGEGVVRSILAVAEVSGLITVAEGVETEQQSKWLKASGCQLLQGYLFDKPLPFEDLLHRYGDKVSGSHTSA</sequence>
<evidence type="ECO:0000313" key="10">
    <source>
        <dbReference type="Proteomes" id="UP001155586"/>
    </source>
</evidence>
<dbReference type="SMART" id="SM00052">
    <property type="entry name" value="EAL"/>
    <property type="match status" value="1"/>
</dbReference>
<keyword evidence="10" id="KW-1185">Reference proteome</keyword>
<keyword evidence="3 6" id="KW-0812">Transmembrane</keyword>
<evidence type="ECO:0000256" key="1">
    <source>
        <dbReference type="ARBA" id="ARBA00004651"/>
    </source>
</evidence>
<gene>
    <name evidence="9" type="ORF">MD483_09765</name>
</gene>
<comment type="caution">
    <text evidence="9">The sequence shown here is derived from an EMBL/GenBank/DDBJ whole genome shotgun (WGS) entry which is preliminary data.</text>
</comment>
<dbReference type="InterPro" id="IPR033480">
    <property type="entry name" value="sCache_2"/>
</dbReference>
<feature type="domain" description="EAL" evidence="7">
    <location>
        <begin position="564"/>
        <end position="818"/>
    </location>
</feature>
<keyword evidence="2" id="KW-1003">Cell membrane</keyword>
<name>A0A9X3CEG1_9VIBR</name>
<evidence type="ECO:0000256" key="5">
    <source>
        <dbReference type="ARBA" id="ARBA00023136"/>
    </source>
</evidence>
<proteinExistence type="predicted"/>
<feature type="domain" description="GGDEF" evidence="8">
    <location>
        <begin position="422"/>
        <end position="555"/>
    </location>
</feature>
<evidence type="ECO:0000313" key="9">
    <source>
        <dbReference type="EMBL" id="MCW8334109.1"/>
    </source>
</evidence>
<evidence type="ECO:0000256" key="2">
    <source>
        <dbReference type="ARBA" id="ARBA00022475"/>
    </source>
</evidence>
<dbReference type="GO" id="GO:0005886">
    <property type="term" value="C:plasma membrane"/>
    <property type="evidence" value="ECO:0007669"/>
    <property type="project" value="UniProtKB-SubCell"/>
</dbReference>
<dbReference type="NCBIfam" id="TIGR00254">
    <property type="entry name" value="GGDEF"/>
    <property type="match status" value="1"/>
</dbReference>
<dbReference type="InterPro" id="IPR001633">
    <property type="entry name" value="EAL_dom"/>
</dbReference>
<dbReference type="PANTHER" id="PTHR44757">
    <property type="entry name" value="DIGUANYLATE CYCLASE DGCP"/>
    <property type="match status" value="1"/>
</dbReference>
<keyword evidence="5 6" id="KW-0472">Membrane</keyword>
<dbReference type="InterPro" id="IPR035919">
    <property type="entry name" value="EAL_sf"/>
</dbReference>
<dbReference type="CDD" id="cd01948">
    <property type="entry name" value="EAL"/>
    <property type="match status" value="1"/>
</dbReference>
<dbReference type="InterPro" id="IPR043128">
    <property type="entry name" value="Rev_trsase/Diguanyl_cyclase"/>
</dbReference>
<dbReference type="Gene3D" id="3.30.70.270">
    <property type="match status" value="1"/>
</dbReference>
<dbReference type="InterPro" id="IPR000160">
    <property type="entry name" value="GGDEF_dom"/>
</dbReference>
<reference evidence="9" key="1">
    <citation type="submission" date="2022-02" db="EMBL/GenBank/DDBJ databases">
        <title>Vibrio sp. nov., a new bacterium isolated from Bohai sea, China.</title>
        <authorList>
            <person name="Yuan Y."/>
        </authorList>
    </citation>
    <scope>NUCLEOTIDE SEQUENCE</scope>
    <source>
        <strain evidence="9">DBSS07</strain>
    </source>
</reference>
<dbReference type="EMBL" id="JAKRRX010000045">
    <property type="protein sequence ID" value="MCW8334109.1"/>
    <property type="molecule type" value="Genomic_DNA"/>
</dbReference>
<dbReference type="RefSeq" id="WP_265687510.1">
    <property type="nucleotide sequence ID" value="NZ_JAKRRX010000045.1"/>
</dbReference>
<evidence type="ECO:0000259" key="8">
    <source>
        <dbReference type="PROSITE" id="PS50887"/>
    </source>
</evidence>
<dbReference type="InterPro" id="IPR004010">
    <property type="entry name" value="Double_Cache_2"/>
</dbReference>
<dbReference type="InterPro" id="IPR052155">
    <property type="entry name" value="Biofilm_reg_signaling"/>
</dbReference>
<dbReference type="SUPFAM" id="SSF141868">
    <property type="entry name" value="EAL domain-like"/>
    <property type="match status" value="1"/>
</dbReference>
<dbReference type="Gene3D" id="3.20.20.450">
    <property type="entry name" value="EAL domain"/>
    <property type="match status" value="1"/>
</dbReference>
<dbReference type="PROSITE" id="PS50883">
    <property type="entry name" value="EAL"/>
    <property type="match status" value="1"/>
</dbReference>
<dbReference type="Pfam" id="PF00563">
    <property type="entry name" value="EAL"/>
    <property type="match status" value="1"/>
</dbReference>
<dbReference type="Proteomes" id="UP001155586">
    <property type="component" value="Unassembled WGS sequence"/>
</dbReference>
<dbReference type="PANTHER" id="PTHR44757:SF2">
    <property type="entry name" value="BIOFILM ARCHITECTURE MAINTENANCE PROTEIN MBAA"/>
    <property type="match status" value="1"/>
</dbReference>
<comment type="subcellular location">
    <subcellularLocation>
        <location evidence="1">Cell membrane</location>
        <topology evidence="1">Multi-pass membrane protein</topology>
    </subcellularLocation>
</comment>
<dbReference type="SMART" id="SM01049">
    <property type="entry name" value="Cache_2"/>
    <property type="match status" value="1"/>
</dbReference>
<dbReference type="Pfam" id="PF08269">
    <property type="entry name" value="dCache_2"/>
    <property type="match status" value="1"/>
</dbReference>
<feature type="transmembrane region" description="Helical" evidence="6">
    <location>
        <begin position="12"/>
        <end position="32"/>
    </location>
</feature>
<keyword evidence="4 6" id="KW-1133">Transmembrane helix</keyword>
<dbReference type="Gene3D" id="3.30.450.20">
    <property type="entry name" value="PAS domain"/>
    <property type="match status" value="2"/>
</dbReference>
<evidence type="ECO:0000256" key="4">
    <source>
        <dbReference type="ARBA" id="ARBA00022989"/>
    </source>
</evidence>
<organism evidence="9 10">
    <name type="scientific">Vibrio paucivorans</name>
    <dbReference type="NCBI Taxonomy" id="2829489"/>
    <lineage>
        <taxon>Bacteria</taxon>
        <taxon>Pseudomonadati</taxon>
        <taxon>Pseudomonadota</taxon>
        <taxon>Gammaproteobacteria</taxon>
        <taxon>Vibrionales</taxon>
        <taxon>Vibrionaceae</taxon>
        <taxon>Vibrio</taxon>
    </lineage>
</organism>
<accession>A0A9X3CEG1</accession>
<evidence type="ECO:0000256" key="3">
    <source>
        <dbReference type="ARBA" id="ARBA00022692"/>
    </source>
</evidence>
<dbReference type="InterPro" id="IPR029787">
    <property type="entry name" value="Nucleotide_cyclase"/>
</dbReference>
<evidence type="ECO:0000256" key="6">
    <source>
        <dbReference type="SAM" id="Phobius"/>
    </source>
</evidence>
<dbReference type="SMART" id="SM00267">
    <property type="entry name" value="GGDEF"/>
    <property type="match status" value="1"/>
</dbReference>
<dbReference type="Pfam" id="PF00990">
    <property type="entry name" value="GGDEF"/>
    <property type="match status" value="1"/>
</dbReference>
<feature type="transmembrane region" description="Helical" evidence="6">
    <location>
        <begin position="341"/>
        <end position="363"/>
    </location>
</feature>
<protein>
    <submittedName>
        <fullName evidence="9">EAL domain-containing protein</fullName>
    </submittedName>
</protein>
<dbReference type="SUPFAM" id="SSF55073">
    <property type="entry name" value="Nucleotide cyclase"/>
    <property type="match status" value="1"/>
</dbReference>
<evidence type="ECO:0000259" key="7">
    <source>
        <dbReference type="PROSITE" id="PS50883"/>
    </source>
</evidence>
<dbReference type="AlphaFoldDB" id="A0A9X3CEG1"/>
<dbReference type="PROSITE" id="PS50887">
    <property type="entry name" value="GGDEF"/>
    <property type="match status" value="1"/>
</dbReference>
<dbReference type="CDD" id="cd01949">
    <property type="entry name" value="GGDEF"/>
    <property type="match status" value="1"/>
</dbReference>